<dbReference type="Proteomes" id="UP001150581">
    <property type="component" value="Unassembled WGS sequence"/>
</dbReference>
<dbReference type="EMBL" id="JANBPG010001791">
    <property type="protein sequence ID" value="KAJ1888270.1"/>
    <property type="molecule type" value="Genomic_DNA"/>
</dbReference>
<feature type="non-terminal residue" evidence="1">
    <location>
        <position position="1"/>
    </location>
</feature>
<proteinExistence type="predicted"/>
<keyword evidence="2" id="KW-1185">Reference proteome</keyword>
<comment type="caution">
    <text evidence="1">The sequence shown here is derived from an EMBL/GenBank/DDBJ whole genome shotgun (WGS) entry which is preliminary data.</text>
</comment>
<sequence length="104" mass="11126">SADDYTAELVKNESWSHGIHSSPRIKRIRGSFDIFALAGKEEFIRLRSWPDSEQNSVTGSGTQGASKISPALATHYGTTDIDASEAPLMSSACSGICQSDTSEC</sequence>
<name>A0ACC1I5F3_9FUNG</name>
<gene>
    <name evidence="1" type="ORF">LPJ66_008663</name>
</gene>
<reference evidence="1" key="1">
    <citation type="submission" date="2022-07" db="EMBL/GenBank/DDBJ databases">
        <title>Phylogenomic reconstructions and comparative analyses of Kickxellomycotina fungi.</title>
        <authorList>
            <person name="Reynolds N.K."/>
            <person name="Stajich J.E."/>
            <person name="Barry K."/>
            <person name="Grigoriev I.V."/>
            <person name="Crous P."/>
            <person name="Smith M.E."/>
        </authorList>
    </citation>
    <scope>NUCLEOTIDE SEQUENCE</scope>
    <source>
        <strain evidence="1">Benny 63K</strain>
    </source>
</reference>
<evidence type="ECO:0000313" key="2">
    <source>
        <dbReference type="Proteomes" id="UP001150581"/>
    </source>
</evidence>
<evidence type="ECO:0000313" key="1">
    <source>
        <dbReference type="EMBL" id="KAJ1888270.1"/>
    </source>
</evidence>
<protein>
    <submittedName>
        <fullName evidence="1">Uncharacterized protein</fullName>
    </submittedName>
</protein>
<organism evidence="1 2">
    <name type="scientific">Kickxella alabastrina</name>
    <dbReference type="NCBI Taxonomy" id="61397"/>
    <lineage>
        <taxon>Eukaryota</taxon>
        <taxon>Fungi</taxon>
        <taxon>Fungi incertae sedis</taxon>
        <taxon>Zoopagomycota</taxon>
        <taxon>Kickxellomycotina</taxon>
        <taxon>Kickxellomycetes</taxon>
        <taxon>Kickxellales</taxon>
        <taxon>Kickxellaceae</taxon>
        <taxon>Kickxella</taxon>
    </lineage>
</organism>
<accession>A0ACC1I5F3</accession>